<proteinExistence type="inferred from homology"/>
<dbReference type="InterPro" id="IPR050957">
    <property type="entry name" value="BMP_lipoprotein"/>
</dbReference>
<name>A0A1V2I813_9ACTN</name>
<evidence type="ECO:0000256" key="5">
    <source>
        <dbReference type="ARBA" id="ARBA00023136"/>
    </source>
</evidence>
<comment type="subcellular location">
    <subcellularLocation>
        <location evidence="1">Cell membrane</location>
        <topology evidence="1">Lipid-anchor</topology>
    </subcellularLocation>
</comment>
<dbReference type="Gene3D" id="3.40.50.2300">
    <property type="match status" value="2"/>
</dbReference>
<keyword evidence="10" id="KW-1185">Reference proteome</keyword>
<dbReference type="InterPro" id="IPR028082">
    <property type="entry name" value="Peripla_BP_I"/>
</dbReference>
<dbReference type="InterPro" id="IPR003760">
    <property type="entry name" value="PnrA-like"/>
</dbReference>
<evidence type="ECO:0000256" key="3">
    <source>
        <dbReference type="ARBA" id="ARBA00022475"/>
    </source>
</evidence>
<feature type="chain" id="PRO_5039339268" description="ABC transporter substrate-binding protein PnrA-like domain-containing protein" evidence="7">
    <location>
        <begin position="23"/>
        <end position="344"/>
    </location>
</feature>
<dbReference type="Proteomes" id="UP000188929">
    <property type="component" value="Unassembled WGS sequence"/>
</dbReference>
<dbReference type="GO" id="GO:0005886">
    <property type="term" value="C:plasma membrane"/>
    <property type="evidence" value="ECO:0007669"/>
    <property type="project" value="UniProtKB-SubCell"/>
</dbReference>
<evidence type="ECO:0000313" key="9">
    <source>
        <dbReference type="EMBL" id="ONH27551.1"/>
    </source>
</evidence>
<evidence type="ECO:0000256" key="4">
    <source>
        <dbReference type="ARBA" id="ARBA00022729"/>
    </source>
</evidence>
<dbReference type="SUPFAM" id="SSF53822">
    <property type="entry name" value="Periplasmic binding protein-like I"/>
    <property type="match status" value="1"/>
</dbReference>
<dbReference type="AlphaFoldDB" id="A0A1V2I813"/>
<keyword evidence="4 7" id="KW-0732">Signal</keyword>
<protein>
    <recommendedName>
        <fullName evidence="8">ABC transporter substrate-binding protein PnrA-like domain-containing protein</fullName>
    </recommendedName>
</protein>
<dbReference type="RefSeq" id="WP_076819060.1">
    <property type="nucleotide sequence ID" value="NZ_MOMC01000045.1"/>
</dbReference>
<organism evidence="9 10">
    <name type="scientific">Pseudofrankia asymbiotica</name>
    <dbReference type="NCBI Taxonomy" id="1834516"/>
    <lineage>
        <taxon>Bacteria</taxon>
        <taxon>Bacillati</taxon>
        <taxon>Actinomycetota</taxon>
        <taxon>Actinomycetes</taxon>
        <taxon>Frankiales</taxon>
        <taxon>Frankiaceae</taxon>
        <taxon>Pseudofrankia</taxon>
    </lineage>
</organism>
<gene>
    <name evidence="9" type="ORF">BL253_21950</name>
</gene>
<dbReference type="EMBL" id="MOMC01000045">
    <property type="protein sequence ID" value="ONH27551.1"/>
    <property type="molecule type" value="Genomic_DNA"/>
</dbReference>
<feature type="domain" description="ABC transporter substrate-binding protein PnrA-like" evidence="8">
    <location>
        <begin position="45"/>
        <end position="286"/>
    </location>
</feature>
<evidence type="ECO:0000259" key="8">
    <source>
        <dbReference type="Pfam" id="PF02608"/>
    </source>
</evidence>
<feature type="signal peptide" evidence="7">
    <location>
        <begin position="1"/>
        <end position="22"/>
    </location>
</feature>
<keyword evidence="6" id="KW-0449">Lipoprotein</keyword>
<evidence type="ECO:0000256" key="1">
    <source>
        <dbReference type="ARBA" id="ARBA00004193"/>
    </source>
</evidence>
<keyword evidence="3" id="KW-1003">Cell membrane</keyword>
<reference evidence="10" key="1">
    <citation type="submission" date="2016-10" db="EMBL/GenBank/DDBJ databases">
        <title>Frankia sp. NRRL B-16386 Genome sequencing.</title>
        <authorList>
            <person name="Ghodhbane-Gtari F."/>
            <person name="Swanson E."/>
            <person name="Gueddou A."/>
            <person name="Hezbri K."/>
            <person name="Ktari K."/>
            <person name="Nouioui I."/>
            <person name="Morris K."/>
            <person name="Simpson S."/>
            <person name="Abebe-Akele F."/>
            <person name="Thomas K."/>
            <person name="Gtari M."/>
            <person name="Tisa L.S."/>
        </authorList>
    </citation>
    <scope>NUCLEOTIDE SEQUENCE [LARGE SCALE GENOMIC DNA]</scope>
    <source>
        <strain evidence="10">NRRL B-16386</strain>
    </source>
</reference>
<evidence type="ECO:0000256" key="2">
    <source>
        <dbReference type="ARBA" id="ARBA00008610"/>
    </source>
</evidence>
<sequence>MPRSLRGLIAAILLPVAMIAVVACGSSDEDGSATAATAGGAKPLSVALLTSGLTNDGGFNQWAAQALQKLQSDGRITLQVRQQLSDPNAAEPVLRQFASRRFDLIIGHGIDLSASVLKVAAQFPDVHFATTGDATLEPKLLPNVEGWTYDFGQFGYVAGFVAGTVKDVTNVGIVSGPDIPFVQAGLKGFVAGLASTNPSATTASTFTGEFYSAQKEQEAVRGLVAKGAQLVAANTAEGNGVAPAAQQAGVPTVGAAVAGSAAARQVNITSPNLDFTSVYAGYLDRLKAGTFGKRFETGTLANKQIGIDPVNTAASAGVPADLQAKVDELSAKLSSGELKLPSFS</sequence>
<accession>A0A1V2I813</accession>
<dbReference type="Pfam" id="PF02608">
    <property type="entry name" value="Bmp"/>
    <property type="match status" value="1"/>
</dbReference>
<evidence type="ECO:0000256" key="6">
    <source>
        <dbReference type="ARBA" id="ARBA00023288"/>
    </source>
</evidence>
<comment type="caution">
    <text evidence="9">The sequence shown here is derived from an EMBL/GenBank/DDBJ whole genome shotgun (WGS) entry which is preliminary data.</text>
</comment>
<dbReference type="PROSITE" id="PS51257">
    <property type="entry name" value="PROKAR_LIPOPROTEIN"/>
    <property type="match status" value="1"/>
</dbReference>
<dbReference type="PANTHER" id="PTHR34296:SF2">
    <property type="entry name" value="ABC TRANSPORTER GUANOSINE-BINDING PROTEIN NUPN"/>
    <property type="match status" value="1"/>
</dbReference>
<evidence type="ECO:0000313" key="10">
    <source>
        <dbReference type="Proteomes" id="UP000188929"/>
    </source>
</evidence>
<dbReference type="STRING" id="1834516.BL253_21950"/>
<keyword evidence="5" id="KW-0472">Membrane</keyword>
<evidence type="ECO:0000256" key="7">
    <source>
        <dbReference type="SAM" id="SignalP"/>
    </source>
</evidence>
<dbReference type="PANTHER" id="PTHR34296">
    <property type="entry name" value="TRANSCRIPTIONAL ACTIVATOR PROTEIN MED"/>
    <property type="match status" value="1"/>
</dbReference>
<comment type="similarity">
    <text evidence="2">Belongs to the BMP lipoprotein family.</text>
</comment>
<dbReference type="OrthoDB" id="9776364at2"/>